<keyword evidence="3" id="KW-1185">Reference proteome</keyword>
<evidence type="ECO:0000313" key="2">
    <source>
        <dbReference type="EMBL" id="VDI66851.1"/>
    </source>
</evidence>
<dbReference type="PANTHER" id="PTHR22605">
    <property type="entry name" value="RZ-TYPE DOMAIN-CONTAINING PROTEIN"/>
    <property type="match status" value="1"/>
</dbReference>
<feature type="repeat" description="ANK" evidence="1">
    <location>
        <begin position="9"/>
        <end position="43"/>
    </location>
</feature>
<dbReference type="Pfam" id="PF12796">
    <property type="entry name" value="Ank_2"/>
    <property type="match status" value="1"/>
</dbReference>
<accession>A0A8B6GPC1</accession>
<sequence length="356" mass="40639">MLLSYSKTQGKTVLHIAASVPSVNPKIIQALLEYGCFPKEKDGKSRTALHVAVDQDNVDPNVVKILLENGCKNEKDIKGRTALHIAAGVPNVNPNIIQALLECGCLPNVKDEKYYFELGGDRYVDLGLGTHRVKCRVRPEFRLIVVAEKRDVYEKFPIPLINRLEKHCLSTQTVLNEKQIELTKSLQAWVEQFVKTKSEMKMMTKRKEQERKIEDCFIGYNADTCATVILQTWKKTNENDAEMTAITQELLRDAKSILLWCATPSVVLQHGMNDEFAIYFNEQHHESLADYLNNMLSQCHDNSHYAQITTNSKLLVESDVVKLCKDMENIHIAPDNAFLLTLHLFDTEQQFCMKIR</sequence>
<protein>
    <submittedName>
        <fullName evidence="2">Uncharacterized protein</fullName>
    </submittedName>
</protein>
<organism evidence="2 3">
    <name type="scientific">Mytilus galloprovincialis</name>
    <name type="common">Mediterranean mussel</name>
    <dbReference type="NCBI Taxonomy" id="29158"/>
    <lineage>
        <taxon>Eukaryota</taxon>
        <taxon>Metazoa</taxon>
        <taxon>Spiralia</taxon>
        <taxon>Lophotrochozoa</taxon>
        <taxon>Mollusca</taxon>
        <taxon>Bivalvia</taxon>
        <taxon>Autobranchia</taxon>
        <taxon>Pteriomorphia</taxon>
        <taxon>Mytilida</taxon>
        <taxon>Mytiloidea</taxon>
        <taxon>Mytilidae</taxon>
        <taxon>Mytilinae</taxon>
        <taxon>Mytilus</taxon>
    </lineage>
</organism>
<comment type="caution">
    <text evidence="2">The sequence shown here is derived from an EMBL/GenBank/DDBJ whole genome shotgun (WGS) entry which is preliminary data.</text>
</comment>
<dbReference type="OrthoDB" id="6110868at2759"/>
<dbReference type="SUPFAM" id="SSF48403">
    <property type="entry name" value="Ankyrin repeat"/>
    <property type="match status" value="1"/>
</dbReference>
<keyword evidence="1" id="KW-0040">ANK repeat</keyword>
<dbReference type="PROSITE" id="PS50297">
    <property type="entry name" value="ANK_REP_REGION"/>
    <property type="match status" value="3"/>
</dbReference>
<gene>
    <name evidence="2" type="ORF">MGAL_10B036033</name>
</gene>
<dbReference type="SMART" id="SM00248">
    <property type="entry name" value="ANK"/>
    <property type="match status" value="3"/>
</dbReference>
<dbReference type="InterPro" id="IPR002110">
    <property type="entry name" value="Ankyrin_rpt"/>
</dbReference>
<dbReference type="PANTHER" id="PTHR22605:SF16">
    <property type="entry name" value="E3 UBIQUITIN-PROTEIN LIGASE RNF213"/>
    <property type="match status" value="1"/>
</dbReference>
<evidence type="ECO:0000313" key="3">
    <source>
        <dbReference type="Proteomes" id="UP000596742"/>
    </source>
</evidence>
<dbReference type="AlphaFoldDB" id="A0A8B6GPC1"/>
<dbReference type="InterPro" id="IPR036770">
    <property type="entry name" value="Ankyrin_rpt-contain_sf"/>
</dbReference>
<feature type="repeat" description="ANK" evidence="1">
    <location>
        <begin position="44"/>
        <end position="70"/>
    </location>
</feature>
<proteinExistence type="predicted"/>
<evidence type="ECO:0000256" key="1">
    <source>
        <dbReference type="PROSITE-ProRule" id="PRU00023"/>
    </source>
</evidence>
<dbReference type="GO" id="GO:0004842">
    <property type="term" value="F:ubiquitin-protein transferase activity"/>
    <property type="evidence" value="ECO:0007669"/>
    <property type="project" value="InterPro"/>
</dbReference>
<dbReference type="Gene3D" id="1.25.40.20">
    <property type="entry name" value="Ankyrin repeat-containing domain"/>
    <property type="match status" value="1"/>
</dbReference>
<name>A0A8B6GPC1_MYTGA</name>
<dbReference type="PROSITE" id="PS50088">
    <property type="entry name" value="ANK_REPEAT"/>
    <property type="match status" value="3"/>
</dbReference>
<dbReference type="Proteomes" id="UP000596742">
    <property type="component" value="Unassembled WGS sequence"/>
</dbReference>
<dbReference type="EMBL" id="UYJE01008751">
    <property type="protein sequence ID" value="VDI66851.1"/>
    <property type="molecule type" value="Genomic_DNA"/>
</dbReference>
<feature type="repeat" description="ANK" evidence="1">
    <location>
        <begin position="78"/>
        <end position="112"/>
    </location>
</feature>
<reference evidence="2" key="1">
    <citation type="submission" date="2018-11" db="EMBL/GenBank/DDBJ databases">
        <authorList>
            <person name="Alioto T."/>
            <person name="Alioto T."/>
        </authorList>
    </citation>
    <scope>NUCLEOTIDE SEQUENCE</scope>
</reference>
<dbReference type="InterPro" id="IPR031248">
    <property type="entry name" value="RNF213"/>
</dbReference>
<dbReference type="GO" id="GO:0016887">
    <property type="term" value="F:ATP hydrolysis activity"/>
    <property type="evidence" value="ECO:0007669"/>
    <property type="project" value="InterPro"/>
</dbReference>